<dbReference type="SUPFAM" id="SSF53474">
    <property type="entry name" value="alpha/beta-Hydrolases"/>
    <property type="match status" value="1"/>
</dbReference>
<dbReference type="InterPro" id="IPR010071">
    <property type="entry name" value="AA_adenyl_dom"/>
</dbReference>
<dbReference type="Pfam" id="PF00550">
    <property type="entry name" value="PP-binding"/>
    <property type="match status" value="1"/>
</dbReference>
<dbReference type="SUPFAM" id="SSF56801">
    <property type="entry name" value="Acetyl-CoA synthetase-like"/>
    <property type="match status" value="1"/>
</dbReference>
<dbReference type="SUPFAM" id="SSF47336">
    <property type="entry name" value="ACP-like"/>
    <property type="match status" value="1"/>
</dbReference>
<dbReference type="Proteomes" id="UP000239485">
    <property type="component" value="Unassembled WGS sequence"/>
</dbReference>
<feature type="domain" description="Carrier" evidence="5">
    <location>
        <begin position="993"/>
        <end position="1068"/>
    </location>
</feature>
<comment type="cofactor">
    <cofactor evidence="1">
        <name>pantetheine 4'-phosphate</name>
        <dbReference type="ChEBI" id="CHEBI:47942"/>
    </cofactor>
</comment>
<proteinExistence type="predicted"/>
<name>A0A2S6ISN2_9ACTN</name>
<dbReference type="InterPro" id="IPR000873">
    <property type="entry name" value="AMP-dep_synth/lig_dom"/>
</dbReference>
<evidence type="ECO:0000256" key="1">
    <source>
        <dbReference type="ARBA" id="ARBA00001957"/>
    </source>
</evidence>
<gene>
    <name evidence="6" type="ORF">CLV92_10482</name>
</gene>
<evidence type="ECO:0000313" key="6">
    <source>
        <dbReference type="EMBL" id="PPK97264.1"/>
    </source>
</evidence>
<dbReference type="InterPro" id="IPR029058">
    <property type="entry name" value="AB_hydrolase_fold"/>
</dbReference>
<dbReference type="Gene3D" id="3.40.50.12780">
    <property type="entry name" value="N-terminal domain of ligase-like"/>
    <property type="match status" value="1"/>
</dbReference>
<dbReference type="PANTHER" id="PTHR45527:SF1">
    <property type="entry name" value="FATTY ACID SYNTHASE"/>
    <property type="match status" value="1"/>
</dbReference>
<reference evidence="6 7" key="1">
    <citation type="submission" date="2018-02" db="EMBL/GenBank/DDBJ databases">
        <title>Genomic Encyclopedia of Archaeal and Bacterial Type Strains, Phase II (KMG-II): from individual species to whole genera.</title>
        <authorList>
            <person name="Goeker M."/>
        </authorList>
    </citation>
    <scope>NUCLEOTIDE SEQUENCE [LARGE SCALE GENOMIC DNA]</scope>
    <source>
        <strain evidence="6 7">DSM 22857</strain>
    </source>
</reference>
<feature type="compositionally biased region" description="Basic and acidic residues" evidence="4">
    <location>
        <begin position="846"/>
        <end position="855"/>
    </location>
</feature>
<dbReference type="InterPro" id="IPR009081">
    <property type="entry name" value="PP-bd_ACP"/>
</dbReference>
<dbReference type="Gene3D" id="3.40.50.1820">
    <property type="entry name" value="alpha/beta hydrolase"/>
    <property type="match status" value="1"/>
</dbReference>
<evidence type="ECO:0000259" key="5">
    <source>
        <dbReference type="PROSITE" id="PS50075"/>
    </source>
</evidence>
<dbReference type="InterPro" id="IPR020806">
    <property type="entry name" value="PKS_PP-bd"/>
</dbReference>
<dbReference type="InterPro" id="IPR042099">
    <property type="entry name" value="ANL_N_sf"/>
</dbReference>
<evidence type="ECO:0000256" key="3">
    <source>
        <dbReference type="ARBA" id="ARBA00022553"/>
    </source>
</evidence>
<dbReference type="Gene3D" id="3.30.559.30">
    <property type="entry name" value="Nonribosomal peptide synthetase, condensation domain"/>
    <property type="match status" value="1"/>
</dbReference>
<comment type="caution">
    <text evidence="6">The sequence shown here is derived from an EMBL/GenBank/DDBJ whole genome shotgun (WGS) entry which is preliminary data.</text>
</comment>
<dbReference type="InterPro" id="IPR020802">
    <property type="entry name" value="TesA-like"/>
</dbReference>
<dbReference type="GO" id="GO:0008610">
    <property type="term" value="P:lipid biosynthetic process"/>
    <property type="evidence" value="ECO:0007669"/>
    <property type="project" value="UniProtKB-ARBA"/>
</dbReference>
<keyword evidence="3" id="KW-0597">Phosphoprotein</keyword>
<dbReference type="GO" id="GO:0005737">
    <property type="term" value="C:cytoplasm"/>
    <property type="evidence" value="ECO:0007669"/>
    <property type="project" value="TreeGrafter"/>
</dbReference>
<dbReference type="InterPro" id="IPR025110">
    <property type="entry name" value="AMP-bd_C"/>
</dbReference>
<dbReference type="PANTHER" id="PTHR45527">
    <property type="entry name" value="NONRIBOSOMAL PEPTIDE SYNTHETASE"/>
    <property type="match status" value="1"/>
</dbReference>
<dbReference type="PROSITE" id="PS00455">
    <property type="entry name" value="AMP_BINDING"/>
    <property type="match status" value="1"/>
</dbReference>
<keyword evidence="2" id="KW-0596">Phosphopantetheine</keyword>
<dbReference type="GO" id="GO:0003824">
    <property type="term" value="F:catalytic activity"/>
    <property type="evidence" value="ECO:0007669"/>
    <property type="project" value="InterPro"/>
</dbReference>
<dbReference type="SMART" id="SM00824">
    <property type="entry name" value="PKS_TE"/>
    <property type="match status" value="1"/>
</dbReference>
<dbReference type="InterPro" id="IPR006162">
    <property type="entry name" value="Ppantetheine_attach_site"/>
</dbReference>
<dbReference type="PROSITE" id="PS50075">
    <property type="entry name" value="CARRIER"/>
    <property type="match status" value="1"/>
</dbReference>
<protein>
    <submittedName>
        <fullName evidence="6">Amino acid adenylation domain-containing protein</fullName>
    </submittedName>
</protein>
<dbReference type="GO" id="GO:0031177">
    <property type="term" value="F:phosphopantetheine binding"/>
    <property type="evidence" value="ECO:0007669"/>
    <property type="project" value="InterPro"/>
</dbReference>
<dbReference type="PROSITE" id="PS00012">
    <property type="entry name" value="PHOSPHOPANTETHEINE"/>
    <property type="match status" value="1"/>
</dbReference>
<dbReference type="InterPro" id="IPR023213">
    <property type="entry name" value="CAT-like_dom_sf"/>
</dbReference>
<dbReference type="Pfam" id="PF00501">
    <property type="entry name" value="AMP-binding"/>
    <property type="match status" value="1"/>
</dbReference>
<dbReference type="Pfam" id="PF13193">
    <property type="entry name" value="AMP-binding_C"/>
    <property type="match status" value="1"/>
</dbReference>
<keyword evidence="7" id="KW-1185">Reference proteome</keyword>
<dbReference type="CDD" id="cd05930">
    <property type="entry name" value="A_NRPS"/>
    <property type="match status" value="1"/>
</dbReference>
<dbReference type="InterPro" id="IPR020845">
    <property type="entry name" value="AMP-binding_CS"/>
</dbReference>
<dbReference type="GO" id="GO:0043041">
    <property type="term" value="P:amino acid activation for nonribosomal peptide biosynthetic process"/>
    <property type="evidence" value="ECO:0007669"/>
    <property type="project" value="TreeGrafter"/>
</dbReference>
<evidence type="ECO:0000256" key="2">
    <source>
        <dbReference type="ARBA" id="ARBA00022450"/>
    </source>
</evidence>
<dbReference type="InterPro" id="IPR045851">
    <property type="entry name" value="AMP-bd_C_sf"/>
</dbReference>
<feature type="region of interest" description="Disordered" evidence="4">
    <location>
        <begin position="836"/>
        <end position="855"/>
    </location>
</feature>
<sequence>MADTAGVSEAERRARLAAVLRARRAAPAVLAPNQERLFVLQELEPASTAYLEAVVLRLRGPLEREALLSALRALPTRHEWLRSRVEVGAEGPVQVLDDGLAAPVVSTELPPADGCGRDELGEEARAWVRSLADAPLPLREGPLWRAGLARLDEEDHLLVLVVHHIACDATSLSVLVDELGERYDAAVSGETVEPARPASPRDLARAVRALQSSQASEAAVAAHAAALAGADLGARLQPATGAAASAPGPAARCVRTVPAAVARRAARVAEEHGVTSFALLSVAVGAALAQATGCATPVLGVPVDLRWHLPRSEDTVSFLVETVALPLPELLDRSLVEAAAGVRDAVTGALRQPPPFEHVVARLRQEGHLPAAGDPLHTYLTWLDGEEDLTLGGSGPAVTHVDVPLGRAKTDLAWTVVSRGRDLVLRLEHDSARVDAEAAERLVTAAIRLLDAATERPLAPLGCLDLLPAAERERVGRFEGEAAPVPAVDLLTRVRQGLAASEGPVLVGAAEALTGRELLDRADALAARLVAAGVGPGDRVAVPSRRVPAMVVSLLAVLRAGATFLPVDAAHPPARQEALARAAGVGAVVGEPGWAAALAGALGAAVVPVDDGGRAEGPAAAGPAWPSRTPADLAYVMFTSGSTGVPKAVRVPDGAVVARIESYLEVLAGSGVRYLLQSSLTFDASVYLFWVLATGGVLVLPADREAGDPGALARLVERHGATDAFFVPALYEAVLQAAAPAALRSLRRVCVGGDVMPPAVAALHHAVLPDAALLNVYGPTEVVVTCTAAHIGPEEARDGSPLPIGRPHPGTVAAVLDRYGRRVPVGVAGELHLGGPSVADGYDSPDGARDPRFSVREDDAGRPLRWYATGDVVRWREDGQLAYLGRRDRQVKLRGQRVELGEVEAALHGVPGVREAAVEVLGEGAERRLVAFLAPEVAGVREAVAAVLPVAWLPDAVVAWPELPRAASGKLDRAVLRASAAAQQPAARRPAAGRCSALEETVLAVVQELLGDDDLGPDDDFFAVGGNSLLAARLVGRLSTHLGVLVPLPELVGTSTIRGITALVEAQGGQDSPVEREGIRLVQVHAGGALPPAVLIARDGATSLVLQHHLKELDGERPVWTLMRPMPPLGMVTSDFAAEGEAVARVLLERFPSGPVDVFGYSASGVVAVEVARALGERRGATVLLDTVAPPSTSQTPWLRLVNGARTLSRTRRLARAVLGARTRRGVDPAARAVHAVRTHQDGLAVVRTRMAPVDFPVTVLTSEDAREGLGRDDIGWGRVASTVRVVPVPGDHYSLLRRPQVAQTARLLAEALSR</sequence>
<dbReference type="GO" id="GO:0044550">
    <property type="term" value="P:secondary metabolite biosynthetic process"/>
    <property type="evidence" value="ECO:0007669"/>
    <property type="project" value="TreeGrafter"/>
</dbReference>
<evidence type="ECO:0000256" key="4">
    <source>
        <dbReference type="SAM" id="MobiDB-lite"/>
    </source>
</evidence>
<dbReference type="SUPFAM" id="SSF52777">
    <property type="entry name" value="CoA-dependent acyltransferases"/>
    <property type="match status" value="2"/>
</dbReference>
<evidence type="ECO:0000313" key="7">
    <source>
        <dbReference type="Proteomes" id="UP000239485"/>
    </source>
</evidence>
<organism evidence="6 7">
    <name type="scientific">Kineococcus xinjiangensis</name>
    <dbReference type="NCBI Taxonomy" id="512762"/>
    <lineage>
        <taxon>Bacteria</taxon>
        <taxon>Bacillati</taxon>
        <taxon>Actinomycetota</taxon>
        <taxon>Actinomycetes</taxon>
        <taxon>Kineosporiales</taxon>
        <taxon>Kineosporiaceae</taxon>
        <taxon>Kineococcus</taxon>
    </lineage>
</organism>
<dbReference type="SMART" id="SM00823">
    <property type="entry name" value="PKS_PP"/>
    <property type="match status" value="1"/>
</dbReference>
<dbReference type="Gene3D" id="3.30.300.30">
    <property type="match status" value="1"/>
</dbReference>
<dbReference type="EMBL" id="PTJD01000004">
    <property type="protein sequence ID" value="PPK97264.1"/>
    <property type="molecule type" value="Genomic_DNA"/>
</dbReference>
<dbReference type="NCBIfam" id="TIGR01733">
    <property type="entry name" value="AA-adenyl-dom"/>
    <property type="match status" value="1"/>
</dbReference>
<dbReference type="Gene3D" id="1.10.1200.10">
    <property type="entry name" value="ACP-like"/>
    <property type="match status" value="1"/>
</dbReference>
<dbReference type="Gene3D" id="3.30.559.10">
    <property type="entry name" value="Chloramphenicol acetyltransferase-like domain"/>
    <property type="match status" value="1"/>
</dbReference>
<dbReference type="InterPro" id="IPR036736">
    <property type="entry name" value="ACP-like_sf"/>
</dbReference>
<accession>A0A2S6ISN2</accession>
<dbReference type="InterPro" id="IPR001242">
    <property type="entry name" value="Condensation_dom"/>
</dbReference>
<dbReference type="Pfam" id="PF00668">
    <property type="entry name" value="Condensation"/>
    <property type="match status" value="1"/>
</dbReference>